<dbReference type="Gene3D" id="1.25.40.10">
    <property type="entry name" value="Tetratricopeptide repeat domain"/>
    <property type="match status" value="1"/>
</dbReference>
<dbReference type="Proteomes" id="UP000242205">
    <property type="component" value="Chromosome"/>
</dbReference>
<feature type="compositionally biased region" description="Low complexity" evidence="3">
    <location>
        <begin position="449"/>
        <end position="465"/>
    </location>
</feature>
<dbReference type="RefSeq" id="WP_102248165.1">
    <property type="nucleotide sequence ID" value="NZ_CP025682.1"/>
</dbReference>
<accession>A0A2I6SA26</accession>
<dbReference type="Pfam" id="PF14559">
    <property type="entry name" value="TPR_19"/>
    <property type="match status" value="1"/>
</dbReference>
<dbReference type="InterPro" id="IPR011990">
    <property type="entry name" value="TPR-like_helical_dom_sf"/>
</dbReference>
<evidence type="ECO:0000256" key="2">
    <source>
        <dbReference type="PROSITE-ProRule" id="PRU00169"/>
    </source>
</evidence>
<dbReference type="CDD" id="cd17589">
    <property type="entry name" value="REC_TPR"/>
    <property type="match status" value="1"/>
</dbReference>
<evidence type="ECO:0000259" key="4">
    <source>
        <dbReference type="PROSITE" id="PS50110"/>
    </source>
</evidence>
<evidence type="ECO:0000256" key="3">
    <source>
        <dbReference type="SAM" id="MobiDB-lite"/>
    </source>
</evidence>
<dbReference type="GO" id="GO:0000160">
    <property type="term" value="P:phosphorelay signal transduction system"/>
    <property type="evidence" value="ECO:0007669"/>
    <property type="project" value="InterPro"/>
</dbReference>
<evidence type="ECO:0000256" key="1">
    <source>
        <dbReference type="ARBA" id="ARBA00022553"/>
    </source>
</evidence>
<evidence type="ECO:0000313" key="6">
    <source>
        <dbReference type="Proteomes" id="UP000242205"/>
    </source>
</evidence>
<gene>
    <name evidence="5" type="ORF">C0099_14935</name>
</gene>
<dbReference type="PANTHER" id="PTHR44591">
    <property type="entry name" value="STRESS RESPONSE REGULATOR PROTEIN 1"/>
    <property type="match status" value="1"/>
</dbReference>
<sequence>MSDSGRQRYGKLRFLVIDDQPAARDGLRTCAQTMGAFSVEFSSGYKDAIARVRRAVPDVILCDYNLGEKRNGQHLLEEMRRDDLLPEESVFIMVTAEKAYENVVATVELGPDDYIIKPFSPDRLKFRLDRALTRKQFFRPLFEARRERDFDAANAFIERHLDSEEGKPYRFDLMRQRAELRLAQGDADGAQQAYRDILELHPFPWARAGLARTLLQQNRLAEARELVDGVVEQAPLYFEAFDLKARICMEMGDHAEAQRTVEDASRRSVRNHARKRLLADVALRNGDAETARQAIAEVLEIDVLGGPPSIADRLMLVRSHLEAGDTLAAEQAMQAIKPVELETADLDDKTSHIALGVRLDPEAGRASFAARSAGMVAADLGLSASVDVVLAALALGDADTARAVSWKLFEQGTIRPVFAQLREAFAAGGLENDFRDMQKRAALERIASAKPGAEAPAEVPAPQDADLPQATPEADNEPEGDAPQAVETPAAGERPAD</sequence>
<dbReference type="InterPro" id="IPR050595">
    <property type="entry name" value="Bact_response_regulator"/>
</dbReference>
<dbReference type="SUPFAM" id="SSF52172">
    <property type="entry name" value="CheY-like"/>
    <property type="match status" value="1"/>
</dbReference>
<dbReference type="InterPro" id="IPR001789">
    <property type="entry name" value="Sig_transdc_resp-reg_receiver"/>
</dbReference>
<feature type="modified residue" description="4-aspartylphosphate" evidence="2">
    <location>
        <position position="63"/>
    </location>
</feature>
<feature type="domain" description="Response regulatory" evidence="4">
    <location>
        <begin position="13"/>
        <end position="132"/>
    </location>
</feature>
<dbReference type="KEGG" id="atw:C0099_14935"/>
<keyword evidence="6" id="KW-1185">Reference proteome</keyword>
<dbReference type="AlphaFoldDB" id="A0A2I6SA26"/>
<dbReference type="PROSITE" id="PS50110">
    <property type="entry name" value="RESPONSE_REGULATORY"/>
    <property type="match status" value="1"/>
</dbReference>
<feature type="region of interest" description="Disordered" evidence="3">
    <location>
        <begin position="447"/>
        <end position="497"/>
    </location>
</feature>
<dbReference type="EMBL" id="CP025682">
    <property type="protein sequence ID" value="AUN96121.1"/>
    <property type="molecule type" value="Genomic_DNA"/>
</dbReference>
<organism evidence="5 6">
    <name type="scientific">Pseudazoarcus pumilus</name>
    <dbReference type="NCBI Taxonomy" id="2067960"/>
    <lineage>
        <taxon>Bacteria</taxon>
        <taxon>Pseudomonadati</taxon>
        <taxon>Pseudomonadota</taxon>
        <taxon>Betaproteobacteria</taxon>
        <taxon>Rhodocyclales</taxon>
        <taxon>Zoogloeaceae</taxon>
        <taxon>Pseudazoarcus</taxon>
    </lineage>
</organism>
<proteinExistence type="predicted"/>
<dbReference type="SUPFAM" id="SSF48452">
    <property type="entry name" value="TPR-like"/>
    <property type="match status" value="1"/>
</dbReference>
<dbReference type="OrthoDB" id="7298659at2"/>
<dbReference type="InterPro" id="IPR011006">
    <property type="entry name" value="CheY-like_superfamily"/>
</dbReference>
<name>A0A2I6SA26_9RHOO</name>
<dbReference type="Gene3D" id="3.40.50.2300">
    <property type="match status" value="1"/>
</dbReference>
<dbReference type="SMART" id="SM00448">
    <property type="entry name" value="REC"/>
    <property type="match status" value="1"/>
</dbReference>
<dbReference type="Pfam" id="PF00072">
    <property type="entry name" value="Response_reg"/>
    <property type="match status" value="1"/>
</dbReference>
<reference evidence="5 6" key="1">
    <citation type="submission" date="2018-01" db="EMBL/GenBank/DDBJ databases">
        <authorList>
            <person name="Fu G.-Y."/>
        </authorList>
    </citation>
    <scope>NUCLEOTIDE SEQUENCE [LARGE SCALE GENOMIC DNA]</scope>
    <source>
        <strain evidence="5 6">SY39</strain>
    </source>
</reference>
<protein>
    <recommendedName>
        <fullName evidence="4">Response regulatory domain-containing protein</fullName>
    </recommendedName>
</protein>
<keyword evidence="1 2" id="KW-0597">Phosphoprotein</keyword>
<dbReference type="PANTHER" id="PTHR44591:SF3">
    <property type="entry name" value="RESPONSE REGULATORY DOMAIN-CONTAINING PROTEIN"/>
    <property type="match status" value="1"/>
</dbReference>
<evidence type="ECO:0000313" key="5">
    <source>
        <dbReference type="EMBL" id="AUN96121.1"/>
    </source>
</evidence>